<dbReference type="PANTHER" id="PTHR43685">
    <property type="entry name" value="GLYCOSYLTRANSFERASE"/>
    <property type="match status" value="1"/>
</dbReference>
<feature type="region of interest" description="Disordered" evidence="2">
    <location>
        <begin position="462"/>
        <end position="482"/>
    </location>
</feature>
<reference evidence="5 6" key="1">
    <citation type="submission" date="2018-05" db="EMBL/GenBank/DDBJ databases">
        <title>Genome of Sphingosinicella humi QZX222.</title>
        <authorList>
            <person name="Qiao Z."/>
            <person name="Wang G."/>
        </authorList>
    </citation>
    <scope>NUCLEOTIDE SEQUENCE [LARGE SCALE GENOMIC DNA]</scope>
    <source>
        <strain evidence="5 6">QZX222</strain>
    </source>
</reference>
<dbReference type="InterPro" id="IPR050834">
    <property type="entry name" value="Glycosyltransf_2"/>
</dbReference>
<keyword evidence="6" id="KW-1185">Reference proteome</keyword>
<dbReference type="OrthoDB" id="9807795at2"/>
<gene>
    <name evidence="5" type="ORF">DF286_11485</name>
</gene>
<evidence type="ECO:0000256" key="2">
    <source>
        <dbReference type="SAM" id="MobiDB-lite"/>
    </source>
</evidence>
<dbReference type="InterPro" id="IPR029044">
    <property type="entry name" value="Nucleotide-diphossugar_trans"/>
</dbReference>
<dbReference type="Pfam" id="PF00535">
    <property type="entry name" value="Glycos_transf_2"/>
    <property type="match status" value="1"/>
</dbReference>
<dbReference type="InterPro" id="IPR001173">
    <property type="entry name" value="Glyco_trans_2-like"/>
</dbReference>
<accession>A0A2U2J559</accession>
<dbReference type="RefSeq" id="WP_109271559.1">
    <property type="nucleotide sequence ID" value="NZ_QFFF01000001.1"/>
</dbReference>
<evidence type="ECO:0000313" key="6">
    <source>
        <dbReference type="Proteomes" id="UP000245916"/>
    </source>
</evidence>
<keyword evidence="1 5" id="KW-0808">Transferase</keyword>
<name>A0A2U2J559_9SPHN</name>
<evidence type="ECO:0000256" key="1">
    <source>
        <dbReference type="ARBA" id="ARBA00022679"/>
    </source>
</evidence>
<dbReference type="AlphaFoldDB" id="A0A2U2J559"/>
<feature type="domain" description="Glycosyltransferase 2-like" evidence="3">
    <location>
        <begin position="10"/>
        <end position="145"/>
    </location>
</feature>
<dbReference type="SUPFAM" id="SSF53448">
    <property type="entry name" value="Nucleotide-diphospho-sugar transferases"/>
    <property type="match status" value="1"/>
</dbReference>
<feature type="compositionally biased region" description="Basic and acidic residues" evidence="2">
    <location>
        <begin position="462"/>
        <end position="471"/>
    </location>
</feature>
<feature type="domain" description="Galactosyltransferase C-terminal" evidence="4">
    <location>
        <begin position="150"/>
        <end position="213"/>
    </location>
</feature>
<protein>
    <submittedName>
        <fullName evidence="5">Glycosyl transferase family 2</fullName>
    </submittedName>
</protein>
<dbReference type="EMBL" id="QFFF01000001">
    <property type="protein sequence ID" value="PWG03421.1"/>
    <property type="molecule type" value="Genomic_DNA"/>
</dbReference>
<dbReference type="PANTHER" id="PTHR43685:SF3">
    <property type="entry name" value="SLR2126 PROTEIN"/>
    <property type="match status" value="1"/>
</dbReference>
<evidence type="ECO:0000313" key="5">
    <source>
        <dbReference type="EMBL" id="PWG03421.1"/>
    </source>
</evidence>
<dbReference type="GO" id="GO:0016740">
    <property type="term" value="F:transferase activity"/>
    <property type="evidence" value="ECO:0007669"/>
    <property type="project" value="UniProtKB-KW"/>
</dbReference>
<dbReference type="CDD" id="cd00761">
    <property type="entry name" value="Glyco_tranf_GTA_type"/>
    <property type="match status" value="1"/>
</dbReference>
<dbReference type="Gene3D" id="3.90.550.10">
    <property type="entry name" value="Spore Coat Polysaccharide Biosynthesis Protein SpsA, Chain A"/>
    <property type="match status" value="1"/>
</dbReference>
<organism evidence="5 6">
    <name type="scientific">Allosphingosinicella humi</name>
    <dbReference type="NCBI Taxonomy" id="2068657"/>
    <lineage>
        <taxon>Bacteria</taxon>
        <taxon>Pseudomonadati</taxon>
        <taxon>Pseudomonadota</taxon>
        <taxon>Alphaproteobacteria</taxon>
        <taxon>Sphingomonadales</taxon>
        <taxon>Sphingomonadaceae</taxon>
        <taxon>Allosphingosinicella</taxon>
    </lineage>
</organism>
<proteinExistence type="predicted"/>
<comment type="caution">
    <text evidence="5">The sequence shown here is derived from an EMBL/GenBank/DDBJ whole genome shotgun (WGS) entry which is preliminary data.</text>
</comment>
<dbReference type="InterPro" id="IPR027791">
    <property type="entry name" value="Galactosyl_T_C"/>
</dbReference>
<dbReference type="Proteomes" id="UP000245916">
    <property type="component" value="Unassembled WGS sequence"/>
</dbReference>
<dbReference type="Pfam" id="PF02709">
    <property type="entry name" value="Glyco_transf_7C"/>
    <property type="match status" value="1"/>
</dbReference>
<evidence type="ECO:0000259" key="4">
    <source>
        <dbReference type="Pfam" id="PF02709"/>
    </source>
</evidence>
<sequence length="482" mass="54397">MASDATAGISIIIPSHNRCALLQRVLDALGRQDFAQQSFEVVVVADGCVDDTLEMLASYRPDFLLRVLEADGVGPAEGRNIGAAAAQGQLLIFLDDDVLPEPEFVAAHVEAHQGESENVVIGPYPPYPYASKSLFRLRVRHWWTKHFEEIARPGHRFSYRDLLTGNLSISAELWRSIGGLDAQFRYAREDYELGVRLMRRGVRFAFAPGALGYHHEHLTMSLEGSFRRAFEEGRSDIRMGRKHPHIKIRLKAWQFRMRSRRLQRLADRGLFMAKHRGDGPATLIARLLGPLERRGLRSAYLMLYSALNRYWYLRGVAEELGSFAAWREFTKGLAAPGVKSEITIDLREGVDAAAEVLDTLRPRCARFRYGHRPIGIMLDEPGSERCRGDHIRRLLAEGWGSRLLAAMAADGAILPSGQVRQARLVKAIEAAGAYYGPPRPADMWMEQYAQWRRLDRRMMRAADRASAREPRQGALADHAYPD</sequence>
<evidence type="ECO:0000259" key="3">
    <source>
        <dbReference type="Pfam" id="PF00535"/>
    </source>
</evidence>